<proteinExistence type="predicted"/>
<dbReference type="InterPro" id="IPR002035">
    <property type="entry name" value="VWF_A"/>
</dbReference>
<accession>A0A5S3QI76</accession>
<reference evidence="5 7" key="2">
    <citation type="submission" date="2019-07" db="EMBL/GenBank/DDBJ databases">
        <title>Genomic analysis of Lentibacillus sp. NKC851-2.</title>
        <authorList>
            <person name="Oh Y.J."/>
        </authorList>
    </citation>
    <scope>NUCLEOTIDE SEQUENCE [LARGE SCALE GENOMIC DNA]</scope>
    <source>
        <strain evidence="5 7">NKC851-2</strain>
    </source>
</reference>
<feature type="compositionally biased region" description="Basic and acidic residues" evidence="1">
    <location>
        <begin position="31"/>
        <end position="63"/>
    </location>
</feature>
<dbReference type="SUPFAM" id="SSF53300">
    <property type="entry name" value="vWA-like"/>
    <property type="match status" value="1"/>
</dbReference>
<keyword evidence="2" id="KW-0732">Signal</keyword>
<dbReference type="InterPro" id="IPR036465">
    <property type="entry name" value="vWFA_dom_sf"/>
</dbReference>
<evidence type="ECO:0000313" key="7">
    <source>
        <dbReference type="Proteomes" id="UP000319280"/>
    </source>
</evidence>
<accession>A0A549YF43</accession>
<dbReference type="EMBL" id="VCIA01000001">
    <property type="protein sequence ID" value="TMN21565.1"/>
    <property type="molecule type" value="Genomic_DNA"/>
</dbReference>
<dbReference type="RefSeq" id="WP_138602096.1">
    <property type="nucleotide sequence ID" value="NZ_VCIA01000001.1"/>
</dbReference>
<evidence type="ECO:0000259" key="3">
    <source>
        <dbReference type="PROSITE" id="PS50234"/>
    </source>
</evidence>
<dbReference type="Proteomes" id="UP000319280">
    <property type="component" value="Unassembled WGS sequence"/>
</dbReference>
<sequence>MRNKHYIVLLLLFVMAIPITACNSNQDEESGDRKSPEQHVEKKAEANESDETKDSEREEKQSEAPDTSDIPEAPPLATTFEEVADYPIIGKFSGEMHQKELKDNKDITEVLDAIPPLTIDSEKETIEKAKRYIYSLFKEDLNKPNVPLDQWKSMQFGDPESSSEKVHLKESYNVAILLDSSGSMGYMEGNETRMALAKEAISQFAENLPEQANVSLRVFGHIGTGDDSDKEKSCSKVEEVYQLDHYDADKFSKSLDRFEPAGWTPMTKAIKQVEKDFALLDGKNNTTIIYVVSDGVETCGGDPVAAIQSLDESGIDPVINIIGYQVDNEGLKQLKEMAKASEGRYINAKSQADLTTEFEQTVDMSQLWREWQSDSKDIIRDLHSTIKHQLYDWNNNEKKKQYRQQENLKYALKYLFDTEIIDHDLRSAFSDEYRGNYLDISDERGEIYSELYDINYETYNDKFNEVEKRFEDAQE</sequence>
<dbReference type="AlphaFoldDB" id="A0A549YF43"/>
<name>A0A549YF43_9BACI</name>
<reference evidence="4 6" key="1">
    <citation type="submission" date="2019-05" db="EMBL/GenBank/DDBJ databases">
        <title>Genomic analysis of Lentibacillus sp. NKC220-2.</title>
        <authorList>
            <person name="Oh Y.J."/>
        </authorList>
    </citation>
    <scope>NUCLEOTIDE SEQUENCE [LARGE SCALE GENOMIC DNA]</scope>
    <source>
        <strain evidence="4 6">NKC220-2</strain>
    </source>
</reference>
<evidence type="ECO:0000256" key="1">
    <source>
        <dbReference type="SAM" id="MobiDB-lite"/>
    </source>
</evidence>
<evidence type="ECO:0000256" key="2">
    <source>
        <dbReference type="SAM" id="SignalP"/>
    </source>
</evidence>
<dbReference type="Pfam" id="PF00092">
    <property type="entry name" value="VWA"/>
    <property type="match status" value="1"/>
</dbReference>
<comment type="caution">
    <text evidence="5">The sequence shown here is derived from an EMBL/GenBank/DDBJ whole genome shotgun (WGS) entry which is preliminary data.</text>
</comment>
<dbReference type="OrthoDB" id="9783818at2"/>
<feature type="domain" description="VWFA" evidence="3">
    <location>
        <begin position="173"/>
        <end position="362"/>
    </location>
</feature>
<dbReference type="Proteomes" id="UP000306980">
    <property type="component" value="Unassembled WGS sequence"/>
</dbReference>
<keyword evidence="7" id="KW-1185">Reference proteome</keyword>
<feature type="chain" id="PRO_5038307719" evidence="2">
    <location>
        <begin position="22"/>
        <end position="475"/>
    </location>
</feature>
<protein>
    <submittedName>
        <fullName evidence="5">VWA domain-containing protein</fullName>
    </submittedName>
</protein>
<feature type="signal peptide" evidence="2">
    <location>
        <begin position="1"/>
        <end position="21"/>
    </location>
</feature>
<dbReference type="SMART" id="SM00327">
    <property type="entry name" value="VWA"/>
    <property type="match status" value="1"/>
</dbReference>
<feature type="region of interest" description="Disordered" evidence="1">
    <location>
        <begin position="24"/>
        <end position="74"/>
    </location>
</feature>
<dbReference type="EMBL" id="VJMZ01000001">
    <property type="protein sequence ID" value="TRM10467.1"/>
    <property type="molecule type" value="Genomic_DNA"/>
</dbReference>
<dbReference type="Gene3D" id="3.40.50.410">
    <property type="entry name" value="von Willebrand factor, type A domain"/>
    <property type="match status" value="1"/>
</dbReference>
<dbReference type="PROSITE" id="PS50234">
    <property type="entry name" value="VWFA"/>
    <property type="match status" value="1"/>
</dbReference>
<organism evidence="5 7">
    <name type="scientific">Lentibacillus cibarius</name>
    <dbReference type="NCBI Taxonomy" id="2583219"/>
    <lineage>
        <taxon>Bacteria</taxon>
        <taxon>Bacillati</taxon>
        <taxon>Bacillota</taxon>
        <taxon>Bacilli</taxon>
        <taxon>Bacillales</taxon>
        <taxon>Bacillaceae</taxon>
        <taxon>Lentibacillus</taxon>
    </lineage>
</organism>
<gene>
    <name evidence="4" type="ORF">FFL34_05175</name>
    <name evidence="5" type="ORF">FH966_01325</name>
</gene>
<evidence type="ECO:0000313" key="4">
    <source>
        <dbReference type="EMBL" id="TMN21565.1"/>
    </source>
</evidence>
<evidence type="ECO:0000313" key="5">
    <source>
        <dbReference type="EMBL" id="TRM10467.1"/>
    </source>
</evidence>
<evidence type="ECO:0000313" key="6">
    <source>
        <dbReference type="Proteomes" id="UP000306980"/>
    </source>
</evidence>